<dbReference type="Pfam" id="PF00160">
    <property type="entry name" value="Pro_isomerase"/>
    <property type="match status" value="1"/>
</dbReference>
<feature type="chain" id="PRO_5011809180" description="Peptidyl-prolyl cis-trans isomerase" evidence="3">
    <location>
        <begin position="31"/>
        <end position="256"/>
    </location>
</feature>
<evidence type="ECO:0000256" key="3">
    <source>
        <dbReference type="RuleBase" id="RU363019"/>
    </source>
</evidence>
<dbReference type="EC" id="5.2.1.8" evidence="3"/>
<dbReference type="InterPro" id="IPR044665">
    <property type="entry name" value="E_coli_cyclophilin_A-like"/>
</dbReference>
<organism evidence="5 6">
    <name type="scientific">Calothrix parasitica NIES-267</name>
    <dbReference type="NCBI Taxonomy" id="1973488"/>
    <lineage>
        <taxon>Bacteria</taxon>
        <taxon>Bacillati</taxon>
        <taxon>Cyanobacteriota</taxon>
        <taxon>Cyanophyceae</taxon>
        <taxon>Nostocales</taxon>
        <taxon>Calotrichaceae</taxon>
        <taxon>Calothrix</taxon>
    </lineage>
</organism>
<dbReference type="InterPro" id="IPR002130">
    <property type="entry name" value="Cyclophilin-type_PPIase_dom"/>
</dbReference>
<evidence type="ECO:0000256" key="1">
    <source>
        <dbReference type="ARBA" id="ARBA00023110"/>
    </source>
</evidence>
<keyword evidence="1 3" id="KW-0697">Rotamase</keyword>
<accession>A0A1Z4LRI6</accession>
<name>A0A1Z4LRI6_9CYAN</name>
<dbReference type="PRINTS" id="PR00153">
    <property type="entry name" value="CSAPPISMRASE"/>
</dbReference>
<dbReference type="GO" id="GO:0003755">
    <property type="term" value="F:peptidyl-prolyl cis-trans isomerase activity"/>
    <property type="evidence" value="ECO:0007669"/>
    <property type="project" value="UniProtKB-UniRule"/>
</dbReference>
<evidence type="ECO:0000259" key="4">
    <source>
        <dbReference type="PROSITE" id="PS50072"/>
    </source>
</evidence>
<keyword evidence="3" id="KW-0732">Signal</keyword>
<reference evidence="5 6" key="1">
    <citation type="submission" date="2017-06" db="EMBL/GenBank/DDBJ databases">
        <title>Genome sequencing of cyanobaciteial culture collection at National Institute for Environmental Studies (NIES).</title>
        <authorList>
            <person name="Hirose Y."/>
            <person name="Shimura Y."/>
            <person name="Fujisawa T."/>
            <person name="Nakamura Y."/>
            <person name="Kawachi M."/>
        </authorList>
    </citation>
    <scope>NUCLEOTIDE SEQUENCE [LARGE SCALE GENOMIC DNA]</scope>
    <source>
        <strain evidence="5 6">NIES-267</strain>
    </source>
</reference>
<proteinExistence type="inferred from homology"/>
<evidence type="ECO:0000256" key="2">
    <source>
        <dbReference type="ARBA" id="ARBA00023235"/>
    </source>
</evidence>
<comment type="catalytic activity">
    <reaction evidence="3">
        <text>[protein]-peptidylproline (omega=180) = [protein]-peptidylproline (omega=0)</text>
        <dbReference type="Rhea" id="RHEA:16237"/>
        <dbReference type="Rhea" id="RHEA-COMP:10747"/>
        <dbReference type="Rhea" id="RHEA-COMP:10748"/>
        <dbReference type="ChEBI" id="CHEBI:83833"/>
        <dbReference type="ChEBI" id="CHEBI:83834"/>
        <dbReference type="EC" id="5.2.1.8"/>
    </reaction>
</comment>
<evidence type="ECO:0000313" key="6">
    <source>
        <dbReference type="Proteomes" id="UP000218418"/>
    </source>
</evidence>
<gene>
    <name evidence="5" type="ORF">NIES267_32090</name>
</gene>
<comment type="function">
    <text evidence="3">PPIases accelerate the folding of proteins. It catalyzes the cis-trans isomerization of proline imidic peptide bonds in oligopeptides.</text>
</comment>
<dbReference type="Gene3D" id="2.40.100.10">
    <property type="entry name" value="Cyclophilin-like"/>
    <property type="match status" value="1"/>
</dbReference>
<dbReference type="AlphaFoldDB" id="A0A1Z4LRI6"/>
<comment type="similarity">
    <text evidence="3">Belongs to the cyclophilin-type PPIase family.</text>
</comment>
<feature type="signal peptide" evidence="3">
    <location>
        <begin position="1"/>
        <end position="30"/>
    </location>
</feature>
<keyword evidence="2 3" id="KW-0413">Isomerase</keyword>
<dbReference type="EMBL" id="AP018227">
    <property type="protein sequence ID" value="BAY83718.1"/>
    <property type="molecule type" value="Genomic_DNA"/>
</dbReference>
<dbReference type="Proteomes" id="UP000218418">
    <property type="component" value="Chromosome"/>
</dbReference>
<dbReference type="PROSITE" id="PS50072">
    <property type="entry name" value="CSA_PPIASE_2"/>
    <property type="match status" value="1"/>
</dbReference>
<dbReference type="OrthoDB" id="9796864at2"/>
<dbReference type="InterPro" id="IPR029000">
    <property type="entry name" value="Cyclophilin-like_dom_sf"/>
</dbReference>
<evidence type="ECO:0000313" key="5">
    <source>
        <dbReference type="EMBL" id="BAY83718.1"/>
    </source>
</evidence>
<dbReference type="SUPFAM" id="SSF50891">
    <property type="entry name" value="Cyclophilin-like"/>
    <property type="match status" value="1"/>
</dbReference>
<feature type="domain" description="PPIase cyclophilin-type" evidence="4">
    <location>
        <begin position="89"/>
        <end position="256"/>
    </location>
</feature>
<dbReference type="PANTHER" id="PTHR43246">
    <property type="entry name" value="PEPTIDYL-PROLYL CIS-TRANS ISOMERASE CYP38, CHLOROPLASTIC"/>
    <property type="match status" value="1"/>
</dbReference>
<sequence length="256" mass="27268">MLLKAPKYFLVTFLVVSALMLNGCSGEEVASTTTSPNATVAEANSDTTAQANLASEVKKEAKETVPGMSDLPRLEGEATVVMTINGSPVTVELDGKNAPVTSGNFVDLVQKGFYDGLTFHRVIKDPQPFVAQGGDPKGNGTGGYIANGKERNIPLEIKPEGDEPIVYGKTFKRANIRKQPELQHKAGAIAMARSQNPDSASSQFYFALADLAFLDGDYAVFGKITEGMDVVNKIKQGDKIENAKVTKGAENLKNPG</sequence>
<protein>
    <recommendedName>
        <fullName evidence="3">Peptidyl-prolyl cis-trans isomerase</fullName>
        <shortName evidence="3">PPIase</shortName>
        <ecNumber evidence="3">5.2.1.8</ecNumber>
    </recommendedName>
</protein>
<keyword evidence="6" id="KW-1185">Reference proteome</keyword>